<gene>
    <name evidence="1" type="ORF">I2488_00405</name>
</gene>
<sequence length="102" mass="11111">MHIFAVFNLKPGVSEDDYLAWARSTDLPTVNALPSIASFRVFRATRVLGSDAKPPFGWIEVLDIADMEQFGKDVATAAMGEVAAAFNNMVEVTFVTTEEVLA</sequence>
<dbReference type="InterPro" id="IPR011008">
    <property type="entry name" value="Dimeric_a/b-barrel"/>
</dbReference>
<evidence type="ECO:0000313" key="2">
    <source>
        <dbReference type="Proteomes" id="UP000600799"/>
    </source>
</evidence>
<dbReference type="Pfam" id="PF11639">
    <property type="entry name" value="HapK"/>
    <property type="match status" value="1"/>
</dbReference>
<reference evidence="1 2" key="1">
    <citation type="submission" date="2020-11" db="EMBL/GenBank/DDBJ databases">
        <title>The genome sequence of Novosphingobium sp. 1Y9A.</title>
        <authorList>
            <person name="Liu Y."/>
        </authorList>
    </citation>
    <scope>NUCLEOTIDE SEQUENCE [LARGE SCALE GENOMIC DNA]</scope>
    <source>
        <strain evidence="1 2">1Y9A</strain>
    </source>
</reference>
<comment type="caution">
    <text evidence="1">The sequence shown here is derived from an EMBL/GenBank/DDBJ whole genome shotgun (WGS) entry which is preliminary data.</text>
</comment>
<dbReference type="SUPFAM" id="SSF54909">
    <property type="entry name" value="Dimeric alpha+beta barrel"/>
    <property type="match status" value="1"/>
</dbReference>
<proteinExistence type="predicted"/>
<name>A0ABS0HBW2_9SPHN</name>
<dbReference type="InterPro" id="IPR021667">
    <property type="entry name" value="HapK"/>
</dbReference>
<dbReference type="EMBL" id="JADQDC010000001">
    <property type="protein sequence ID" value="MBF9149451.1"/>
    <property type="molecule type" value="Genomic_DNA"/>
</dbReference>
<dbReference type="RefSeq" id="WP_196273834.1">
    <property type="nucleotide sequence ID" value="NZ_JADQDC010000001.1"/>
</dbReference>
<keyword evidence="2" id="KW-1185">Reference proteome</keyword>
<evidence type="ECO:0000313" key="1">
    <source>
        <dbReference type="EMBL" id="MBF9149451.1"/>
    </source>
</evidence>
<dbReference type="Proteomes" id="UP000600799">
    <property type="component" value="Unassembled WGS sequence"/>
</dbReference>
<protein>
    <submittedName>
        <fullName evidence="1">REDY-like protein HapK</fullName>
    </submittedName>
</protein>
<dbReference type="Gene3D" id="3.30.70.100">
    <property type="match status" value="1"/>
</dbReference>
<organism evidence="1 2">
    <name type="scientific">Novosphingobium jiangmenense</name>
    <dbReference type="NCBI Taxonomy" id="2791981"/>
    <lineage>
        <taxon>Bacteria</taxon>
        <taxon>Pseudomonadati</taxon>
        <taxon>Pseudomonadota</taxon>
        <taxon>Alphaproteobacteria</taxon>
        <taxon>Sphingomonadales</taxon>
        <taxon>Sphingomonadaceae</taxon>
        <taxon>Novosphingobium</taxon>
    </lineage>
</organism>
<accession>A0ABS0HBW2</accession>